<organism evidence="1 2">
    <name type="scientific">Marinoscillum furvescens DSM 4134</name>
    <dbReference type="NCBI Taxonomy" id="1122208"/>
    <lineage>
        <taxon>Bacteria</taxon>
        <taxon>Pseudomonadati</taxon>
        <taxon>Bacteroidota</taxon>
        <taxon>Cytophagia</taxon>
        <taxon>Cytophagales</taxon>
        <taxon>Reichenbachiellaceae</taxon>
        <taxon>Marinoscillum</taxon>
    </lineage>
</organism>
<keyword evidence="2" id="KW-1185">Reference proteome</keyword>
<dbReference type="AlphaFoldDB" id="A0A3D9LJY5"/>
<evidence type="ECO:0000313" key="2">
    <source>
        <dbReference type="Proteomes" id="UP000256779"/>
    </source>
</evidence>
<name>A0A3D9LJY5_MARFU</name>
<comment type="caution">
    <text evidence="1">The sequence shown here is derived from an EMBL/GenBank/DDBJ whole genome shotgun (WGS) entry which is preliminary data.</text>
</comment>
<dbReference type="RefSeq" id="WP_115866083.1">
    <property type="nucleotide sequence ID" value="NZ_QREG01000001.1"/>
</dbReference>
<dbReference type="Proteomes" id="UP000256779">
    <property type="component" value="Unassembled WGS sequence"/>
</dbReference>
<dbReference type="OrthoDB" id="2575320at2"/>
<accession>A0A3D9LJY5</accession>
<proteinExistence type="predicted"/>
<dbReference type="EMBL" id="QREG01000001">
    <property type="protein sequence ID" value="REE05562.1"/>
    <property type="molecule type" value="Genomic_DNA"/>
</dbReference>
<evidence type="ECO:0000313" key="1">
    <source>
        <dbReference type="EMBL" id="REE05562.1"/>
    </source>
</evidence>
<protein>
    <submittedName>
        <fullName evidence="1">Uncharacterized protein</fullName>
    </submittedName>
</protein>
<sequence>MKPTPEELEILNNDHFLLVKNQVSEKVISYLAAIERSLHAHIQQVDPGVFPEGAFLKSGKIAKGEQYKGLPYFILDYPRLFTQKQVFAFRVMLWWGNHFSCTLHLQGPPHLQQPQTLIKKLMEHPELYFCVNTQPWDYHYEHTNYRQVKNLNQDNMRDQIERHGFIKISKYLPVTSWDNFQTFTLQCFDDFLRLIAP</sequence>
<gene>
    <name evidence="1" type="ORF">C7460_10178</name>
</gene>
<reference evidence="1 2" key="1">
    <citation type="submission" date="2018-07" db="EMBL/GenBank/DDBJ databases">
        <title>Genomic Encyclopedia of Type Strains, Phase IV (KMG-IV): sequencing the most valuable type-strain genomes for metagenomic binning, comparative biology and taxonomic classification.</title>
        <authorList>
            <person name="Goeker M."/>
        </authorList>
    </citation>
    <scope>NUCLEOTIDE SEQUENCE [LARGE SCALE GENOMIC DNA]</scope>
    <source>
        <strain evidence="1 2">DSM 4134</strain>
    </source>
</reference>